<reference evidence="3" key="1">
    <citation type="submission" date="2020-10" db="EMBL/GenBank/DDBJ databases">
        <authorList>
            <person name="Gilroy R."/>
        </authorList>
    </citation>
    <scope>NUCLEOTIDE SEQUENCE</scope>
    <source>
        <strain evidence="3">ChiSxjej2B14-6234</strain>
    </source>
</reference>
<dbReference type="InterPro" id="IPR022986">
    <property type="entry name" value="UPF0237_ACT"/>
</dbReference>
<comment type="similarity">
    <text evidence="1">Belongs to the UPF0237 family.</text>
</comment>
<evidence type="ECO:0000313" key="3">
    <source>
        <dbReference type="EMBL" id="HIQ72783.1"/>
    </source>
</evidence>
<dbReference type="Pfam" id="PF13740">
    <property type="entry name" value="ACT_6"/>
    <property type="match status" value="1"/>
</dbReference>
<evidence type="ECO:0000259" key="2">
    <source>
        <dbReference type="PROSITE" id="PS51671"/>
    </source>
</evidence>
<gene>
    <name evidence="3" type="ORF">IAB73_11310</name>
</gene>
<protein>
    <recommendedName>
        <fullName evidence="1">UPF0237 protein IAB73_11310</fullName>
    </recommendedName>
</protein>
<dbReference type="NCBIfam" id="NF001220">
    <property type="entry name" value="PRK00194.1"/>
    <property type="match status" value="1"/>
</dbReference>
<dbReference type="PROSITE" id="PS51671">
    <property type="entry name" value="ACT"/>
    <property type="match status" value="1"/>
</dbReference>
<accession>A0A9D1CS29</accession>
<dbReference type="HAMAP" id="MF_01054">
    <property type="entry name" value="UPF0237"/>
    <property type="match status" value="1"/>
</dbReference>
<dbReference type="InterPro" id="IPR002912">
    <property type="entry name" value="ACT_dom"/>
</dbReference>
<dbReference type="SUPFAM" id="SSF55021">
    <property type="entry name" value="ACT-like"/>
    <property type="match status" value="1"/>
</dbReference>
<evidence type="ECO:0000313" key="4">
    <source>
        <dbReference type="Proteomes" id="UP000886887"/>
    </source>
</evidence>
<dbReference type="AlphaFoldDB" id="A0A9D1CS29"/>
<proteinExistence type="inferred from homology"/>
<sequence>MDQQPHKKNTAVVTVIGRDHTGIIAAVSAVLTEQNANIQDIAQTVLTDVFNMVMLVDVSKADFGALADALCALQERVGVQILIQRSEIFDAMHHI</sequence>
<dbReference type="PANTHER" id="PTHR34875:SF6">
    <property type="entry name" value="UPF0237 PROTEIN MJ1558"/>
    <property type="match status" value="1"/>
</dbReference>
<organism evidence="3 4">
    <name type="scientific">Candidatus Onthenecus intestinigallinarum</name>
    <dbReference type="NCBI Taxonomy" id="2840875"/>
    <lineage>
        <taxon>Bacteria</taxon>
        <taxon>Bacillati</taxon>
        <taxon>Bacillota</taxon>
        <taxon>Clostridia</taxon>
        <taxon>Eubacteriales</taxon>
        <taxon>Candidatus Onthenecus</taxon>
    </lineage>
</organism>
<evidence type="ECO:0000256" key="1">
    <source>
        <dbReference type="HAMAP-Rule" id="MF_01054"/>
    </source>
</evidence>
<dbReference type="Proteomes" id="UP000886887">
    <property type="component" value="Unassembled WGS sequence"/>
</dbReference>
<comment type="caution">
    <text evidence="3">The sequence shown here is derived from an EMBL/GenBank/DDBJ whole genome shotgun (WGS) entry which is preliminary data.</text>
</comment>
<dbReference type="InterPro" id="IPR050990">
    <property type="entry name" value="UPF0237/GcvR_regulator"/>
</dbReference>
<dbReference type="Gene3D" id="3.30.70.260">
    <property type="match status" value="1"/>
</dbReference>
<dbReference type="PANTHER" id="PTHR34875">
    <property type="entry name" value="UPF0237 PROTEIN MJ1558"/>
    <property type="match status" value="1"/>
</dbReference>
<dbReference type="CDD" id="cd04872">
    <property type="entry name" value="ACT_1ZPV"/>
    <property type="match status" value="1"/>
</dbReference>
<name>A0A9D1CS29_9FIRM</name>
<reference evidence="3" key="2">
    <citation type="journal article" date="2021" name="PeerJ">
        <title>Extensive microbial diversity within the chicken gut microbiome revealed by metagenomics and culture.</title>
        <authorList>
            <person name="Gilroy R."/>
            <person name="Ravi A."/>
            <person name="Getino M."/>
            <person name="Pursley I."/>
            <person name="Horton D.L."/>
            <person name="Alikhan N.F."/>
            <person name="Baker D."/>
            <person name="Gharbi K."/>
            <person name="Hall N."/>
            <person name="Watson M."/>
            <person name="Adriaenssens E.M."/>
            <person name="Foster-Nyarko E."/>
            <person name="Jarju S."/>
            <person name="Secka A."/>
            <person name="Antonio M."/>
            <person name="Oren A."/>
            <person name="Chaudhuri R.R."/>
            <person name="La Ragione R."/>
            <person name="Hildebrand F."/>
            <person name="Pallen M.J."/>
        </authorList>
    </citation>
    <scope>NUCLEOTIDE SEQUENCE</scope>
    <source>
        <strain evidence="3">ChiSxjej2B14-6234</strain>
    </source>
</reference>
<feature type="domain" description="ACT" evidence="2">
    <location>
        <begin position="12"/>
        <end position="88"/>
    </location>
</feature>
<dbReference type="EMBL" id="DVFJ01000038">
    <property type="protein sequence ID" value="HIQ72783.1"/>
    <property type="molecule type" value="Genomic_DNA"/>
</dbReference>
<dbReference type="InterPro" id="IPR045865">
    <property type="entry name" value="ACT-like_dom_sf"/>
</dbReference>